<sequence>TVPPPLTENPRFEGGENGDNDYPLVATSDGEAVSSPSPSAAASTPTAASAPTGGSWWTSASWTCPPARSSGRCPPGVTFIYPFLVPILCMLGLACWPIVPGWPDRAQCAGGEAQARPSGRAGPKSHVVGRAFGPRALWPSIVSTATTTAHRGVALLVGSSDRFVRRRLFVPDWVNHPTNCSFTLGRTVSTGGDQYKLLRIRTDRVLQVCSVLALGGDGINSGSFSRWRKVPSPPQNVFTGRRSVAVVDGVAYFVLSTAFIHRGTPGHYTGQGLL</sequence>
<evidence type="ECO:0000313" key="2">
    <source>
        <dbReference type="EnsemblPlants" id="ORGLA07G0072000.1"/>
    </source>
</evidence>
<dbReference type="AlphaFoldDB" id="I1Q9C8"/>
<dbReference type="Proteomes" id="UP000007306">
    <property type="component" value="Chromosome 7"/>
</dbReference>
<dbReference type="HOGENOM" id="CLU_1017744_0_0_1"/>
<dbReference type="Gramene" id="ORGLA07G0072000.1">
    <property type="protein sequence ID" value="ORGLA07G0072000.1"/>
    <property type="gene ID" value="ORGLA07G0072000"/>
</dbReference>
<evidence type="ECO:0000313" key="3">
    <source>
        <dbReference type="Proteomes" id="UP000007306"/>
    </source>
</evidence>
<proteinExistence type="predicted"/>
<reference evidence="2 3" key="2">
    <citation type="submission" date="2018-04" db="EMBL/GenBank/DDBJ databases">
        <title>OglaRS2 (Oryza glaberrima Reference Sequence Version 2).</title>
        <authorList>
            <person name="Zhang J."/>
            <person name="Kudrna D."/>
            <person name="Lee S."/>
            <person name="Talag J."/>
            <person name="Rajasekar S."/>
            <person name="Wing R.A."/>
        </authorList>
    </citation>
    <scope>NUCLEOTIDE SEQUENCE [LARGE SCALE GENOMIC DNA]</scope>
    <source>
        <strain evidence="2 3">cv. IRGC 96717</strain>
    </source>
</reference>
<name>I1Q9C8_ORYGL</name>
<feature type="region of interest" description="Disordered" evidence="1">
    <location>
        <begin position="1"/>
        <end position="55"/>
    </location>
</feature>
<evidence type="ECO:0000256" key="1">
    <source>
        <dbReference type="SAM" id="MobiDB-lite"/>
    </source>
</evidence>
<accession>I1Q9C8</accession>
<keyword evidence="3" id="KW-1185">Reference proteome</keyword>
<organism evidence="2 3">
    <name type="scientific">Oryza glaberrima</name>
    <name type="common">African rice</name>
    <dbReference type="NCBI Taxonomy" id="4538"/>
    <lineage>
        <taxon>Eukaryota</taxon>
        <taxon>Viridiplantae</taxon>
        <taxon>Streptophyta</taxon>
        <taxon>Embryophyta</taxon>
        <taxon>Tracheophyta</taxon>
        <taxon>Spermatophyta</taxon>
        <taxon>Magnoliopsida</taxon>
        <taxon>Liliopsida</taxon>
        <taxon>Poales</taxon>
        <taxon>Poaceae</taxon>
        <taxon>BOP clade</taxon>
        <taxon>Oryzoideae</taxon>
        <taxon>Oryzeae</taxon>
        <taxon>Oryzinae</taxon>
        <taxon>Oryza</taxon>
    </lineage>
</organism>
<reference evidence="2" key="1">
    <citation type="submission" date="2015-06" db="UniProtKB">
        <authorList>
            <consortium name="EnsemblPlants"/>
        </authorList>
    </citation>
    <scope>IDENTIFICATION</scope>
</reference>
<feature type="compositionally biased region" description="Low complexity" evidence="1">
    <location>
        <begin position="34"/>
        <end position="52"/>
    </location>
</feature>
<protein>
    <submittedName>
        <fullName evidence="2">Uncharacterized protein</fullName>
    </submittedName>
</protein>
<dbReference type="EnsemblPlants" id="ORGLA07G0072000.1">
    <property type="protein sequence ID" value="ORGLA07G0072000.1"/>
    <property type="gene ID" value="ORGLA07G0072000"/>
</dbReference>